<evidence type="ECO:0000259" key="1">
    <source>
        <dbReference type="Pfam" id="PF07883"/>
    </source>
</evidence>
<feature type="domain" description="Cupin type-2" evidence="1">
    <location>
        <begin position="43"/>
        <end position="98"/>
    </location>
</feature>
<dbReference type="InterPro" id="IPR011051">
    <property type="entry name" value="RmlC_Cupin_sf"/>
</dbReference>
<dbReference type="InterPro" id="IPR013096">
    <property type="entry name" value="Cupin_2"/>
</dbReference>
<comment type="caution">
    <text evidence="2">The sequence shown here is derived from an EMBL/GenBank/DDBJ whole genome shotgun (WGS) entry which is preliminary data.</text>
</comment>
<dbReference type="Proteomes" id="UP001428817">
    <property type="component" value="Unassembled WGS sequence"/>
</dbReference>
<keyword evidence="3" id="KW-1185">Reference proteome</keyword>
<dbReference type="Pfam" id="PF07883">
    <property type="entry name" value="Cupin_2"/>
    <property type="match status" value="1"/>
</dbReference>
<organism evidence="2 3">
    <name type="scientific">Pseudonocardia eucalypti</name>
    <dbReference type="NCBI Taxonomy" id="648755"/>
    <lineage>
        <taxon>Bacteria</taxon>
        <taxon>Bacillati</taxon>
        <taxon>Actinomycetota</taxon>
        <taxon>Actinomycetes</taxon>
        <taxon>Pseudonocardiales</taxon>
        <taxon>Pseudonocardiaceae</taxon>
        <taxon>Pseudonocardia</taxon>
    </lineage>
</organism>
<dbReference type="RefSeq" id="WP_345703204.1">
    <property type="nucleotide sequence ID" value="NZ_BAABJP010000031.1"/>
</dbReference>
<sequence>MEIDEPHTWHPLTNVEGLPLTGGHGKFRRRLDGTHGVLFEIYYPAGVGSPVHHHEHDSFIYLLEGLVFGTVHGRAVRLEPGTTLLHPRGIPHTVTAEVDSRWLEFKAPPQAGWH</sequence>
<accession>A0ABP9QR64</accession>
<reference evidence="3" key="1">
    <citation type="journal article" date="2019" name="Int. J. Syst. Evol. Microbiol.">
        <title>The Global Catalogue of Microorganisms (GCM) 10K type strain sequencing project: providing services to taxonomists for standard genome sequencing and annotation.</title>
        <authorList>
            <consortium name="The Broad Institute Genomics Platform"/>
            <consortium name="The Broad Institute Genome Sequencing Center for Infectious Disease"/>
            <person name="Wu L."/>
            <person name="Ma J."/>
        </authorList>
    </citation>
    <scope>NUCLEOTIDE SEQUENCE [LARGE SCALE GENOMIC DNA]</scope>
    <source>
        <strain evidence="3">JCM 18303</strain>
    </source>
</reference>
<evidence type="ECO:0000313" key="2">
    <source>
        <dbReference type="EMBL" id="GAA5166109.1"/>
    </source>
</evidence>
<dbReference type="Gene3D" id="2.60.120.10">
    <property type="entry name" value="Jelly Rolls"/>
    <property type="match status" value="1"/>
</dbReference>
<dbReference type="EMBL" id="BAABJP010000031">
    <property type="protein sequence ID" value="GAA5166109.1"/>
    <property type="molecule type" value="Genomic_DNA"/>
</dbReference>
<protein>
    <submittedName>
        <fullName evidence="2">Cupin domain-containing protein</fullName>
    </submittedName>
</protein>
<evidence type="ECO:0000313" key="3">
    <source>
        <dbReference type="Proteomes" id="UP001428817"/>
    </source>
</evidence>
<dbReference type="InterPro" id="IPR014710">
    <property type="entry name" value="RmlC-like_jellyroll"/>
</dbReference>
<dbReference type="SUPFAM" id="SSF51182">
    <property type="entry name" value="RmlC-like cupins"/>
    <property type="match status" value="1"/>
</dbReference>
<proteinExistence type="predicted"/>
<gene>
    <name evidence="2" type="ORF">GCM10023321_57000</name>
</gene>
<name>A0ABP9QR64_9PSEU</name>